<dbReference type="KEGG" id="mefw:F1737_06295"/>
<keyword evidence="2" id="KW-0812">Transmembrane</keyword>
<reference evidence="4 5" key="1">
    <citation type="submission" date="2019-09" db="EMBL/GenBank/DDBJ databases">
        <title>The complete genome of Methanoplanus sp. FWC-SCC4.</title>
        <authorList>
            <person name="Chen S.-C."/>
            <person name="Zhou Y.-Z."/>
            <person name="Lai M.-C."/>
        </authorList>
    </citation>
    <scope>NUCLEOTIDE SEQUENCE [LARGE SCALE GENOMIC DNA]</scope>
    <source>
        <strain evidence="4 5">FWC-SCC4</strain>
    </source>
</reference>
<protein>
    <submittedName>
        <fullName evidence="4">DUF1616 domain-containing protein</fullName>
    </submittedName>
</protein>
<sequence>MDEMDVLGILRAIFGLILILFIPGYAITWALFPIREEREFLERIAFSFVLSIVSVILSVLFIDIILGIDTTPENIFITILLLTAIATGIWKLEISYLESSLKRRFDQKRNGKMGMETFDISLIRDRIEPEITKGIKSDQKDSKSELDEDEMSEFNEKSQNEISEENGKKNMGIIYEIPINIPHKERDLKSWSLLKSTSGIGKYLKMEDHDEKK</sequence>
<dbReference type="InterPro" id="IPR011674">
    <property type="entry name" value="DUF1616"/>
</dbReference>
<feature type="compositionally biased region" description="Basic and acidic residues" evidence="1">
    <location>
        <begin position="134"/>
        <end position="145"/>
    </location>
</feature>
<proteinExistence type="predicted"/>
<evidence type="ECO:0000259" key="3">
    <source>
        <dbReference type="Pfam" id="PF07760"/>
    </source>
</evidence>
<evidence type="ECO:0000256" key="2">
    <source>
        <dbReference type="SAM" id="Phobius"/>
    </source>
</evidence>
<dbReference type="AlphaFoldDB" id="A0AA97FDN9"/>
<dbReference type="Proteomes" id="UP001301797">
    <property type="component" value="Chromosome"/>
</dbReference>
<feature type="transmembrane region" description="Helical" evidence="2">
    <location>
        <begin position="12"/>
        <end position="32"/>
    </location>
</feature>
<dbReference type="GeneID" id="85229773"/>
<evidence type="ECO:0000256" key="1">
    <source>
        <dbReference type="SAM" id="MobiDB-lite"/>
    </source>
</evidence>
<name>A0AA97FDN9_9EURY</name>
<feature type="transmembrane region" description="Helical" evidence="2">
    <location>
        <begin position="44"/>
        <end position="68"/>
    </location>
</feature>
<evidence type="ECO:0000313" key="5">
    <source>
        <dbReference type="Proteomes" id="UP001301797"/>
    </source>
</evidence>
<accession>A0AA97FDN9</accession>
<organism evidence="4 5">
    <name type="scientific">Methanochimaera problematica</name>
    <dbReference type="NCBI Taxonomy" id="2609417"/>
    <lineage>
        <taxon>Archaea</taxon>
        <taxon>Methanobacteriati</taxon>
        <taxon>Methanobacteriota</taxon>
        <taxon>Stenosarchaea group</taxon>
        <taxon>Methanomicrobia</taxon>
        <taxon>Methanomicrobiales</taxon>
        <taxon>Methanomicrobiaceae</taxon>
        <taxon>Methanochimaera</taxon>
    </lineage>
</organism>
<dbReference type="EMBL" id="CP043875">
    <property type="protein sequence ID" value="WOF16353.1"/>
    <property type="molecule type" value="Genomic_DNA"/>
</dbReference>
<keyword evidence="2" id="KW-0472">Membrane</keyword>
<evidence type="ECO:0000313" key="4">
    <source>
        <dbReference type="EMBL" id="WOF16353.1"/>
    </source>
</evidence>
<gene>
    <name evidence="4" type="ORF">F1737_06295</name>
</gene>
<feature type="domain" description="DUF1616" evidence="3">
    <location>
        <begin position="9"/>
        <end position="89"/>
    </location>
</feature>
<dbReference type="RefSeq" id="WP_317135765.1">
    <property type="nucleotide sequence ID" value="NZ_CP043875.1"/>
</dbReference>
<keyword evidence="2" id="KW-1133">Transmembrane helix</keyword>
<dbReference type="Pfam" id="PF07760">
    <property type="entry name" value="DUF1616"/>
    <property type="match status" value="1"/>
</dbReference>
<feature type="region of interest" description="Disordered" evidence="1">
    <location>
        <begin position="134"/>
        <end position="167"/>
    </location>
</feature>
<keyword evidence="5" id="KW-1185">Reference proteome</keyword>
<feature type="transmembrane region" description="Helical" evidence="2">
    <location>
        <begin position="74"/>
        <end position="94"/>
    </location>
</feature>